<protein>
    <submittedName>
        <fullName evidence="3">Gfo/Idh/MocA family oxidoreductase</fullName>
    </submittedName>
</protein>
<dbReference type="SUPFAM" id="SSF55347">
    <property type="entry name" value="Glyceraldehyde-3-phosphate dehydrogenase-like, C-terminal domain"/>
    <property type="match status" value="1"/>
</dbReference>
<dbReference type="InterPro" id="IPR055170">
    <property type="entry name" value="GFO_IDH_MocA-like_dom"/>
</dbReference>
<evidence type="ECO:0000259" key="1">
    <source>
        <dbReference type="Pfam" id="PF01408"/>
    </source>
</evidence>
<dbReference type="EMBL" id="QUSK01000008">
    <property type="protein sequence ID" value="RGD77008.1"/>
    <property type="molecule type" value="Genomic_DNA"/>
</dbReference>
<feature type="domain" description="GFO/IDH/MocA-like oxidoreductase" evidence="2">
    <location>
        <begin position="141"/>
        <end position="260"/>
    </location>
</feature>
<evidence type="ECO:0000313" key="4">
    <source>
        <dbReference type="Proteomes" id="UP000260721"/>
    </source>
</evidence>
<organism evidence="3 4">
    <name type="scientific">Faecalicoccus pleomorphus</name>
    <dbReference type="NCBI Taxonomy" id="1323"/>
    <lineage>
        <taxon>Bacteria</taxon>
        <taxon>Bacillati</taxon>
        <taxon>Bacillota</taxon>
        <taxon>Erysipelotrichia</taxon>
        <taxon>Erysipelotrichales</taxon>
        <taxon>Erysipelotrichaceae</taxon>
        <taxon>Faecalicoccus</taxon>
    </lineage>
</organism>
<evidence type="ECO:0000313" key="3">
    <source>
        <dbReference type="EMBL" id="RGD77008.1"/>
    </source>
</evidence>
<comment type="caution">
    <text evidence="3">The sequence shown here is derived from an EMBL/GenBank/DDBJ whole genome shotgun (WGS) entry which is preliminary data.</text>
</comment>
<dbReference type="Pfam" id="PF22725">
    <property type="entry name" value="GFO_IDH_MocA_C3"/>
    <property type="match status" value="1"/>
</dbReference>
<proteinExistence type="predicted"/>
<dbReference type="SUPFAM" id="SSF51735">
    <property type="entry name" value="NAD(P)-binding Rossmann-fold domains"/>
    <property type="match status" value="1"/>
</dbReference>
<dbReference type="Gene3D" id="3.40.50.720">
    <property type="entry name" value="NAD(P)-binding Rossmann-like Domain"/>
    <property type="match status" value="1"/>
</dbReference>
<name>A0A3E3E7K1_9FIRM</name>
<gene>
    <name evidence="3" type="ORF">DXC78_04865</name>
</gene>
<dbReference type="InterPro" id="IPR051450">
    <property type="entry name" value="Gfo/Idh/MocA_Oxidoreductases"/>
</dbReference>
<dbReference type="PANTHER" id="PTHR43377">
    <property type="entry name" value="BILIVERDIN REDUCTASE A"/>
    <property type="match status" value="1"/>
</dbReference>
<dbReference type="Pfam" id="PF01408">
    <property type="entry name" value="GFO_IDH_MocA"/>
    <property type="match status" value="1"/>
</dbReference>
<evidence type="ECO:0000259" key="2">
    <source>
        <dbReference type="Pfam" id="PF22725"/>
    </source>
</evidence>
<accession>A0A3E3E7K1</accession>
<dbReference type="InterPro" id="IPR000683">
    <property type="entry name" value="Gfo/Idh/MocA-like_OxRdtase_N"/>
</dbReference>
<dbReference type="Gene3D" id="3.30.360.10">
    <property type="entry name" value="Dihydrodipicolinate Reductase, domain 2"/>
    <property type="match status" value="1"/>
</dbReference>
<sequence length="343" mass="38661">MHILQRGGITLSTIKVGVIGVGQMGTYHAQIYQKLPQVELVALCEFNDTRREQLKTEFPGVALYKDYKDLLADNSIEAVSIVLPDNLHREAVELAVKANKHILLEKPLAKELEDGKALYEITKDYGKVFTTGFLLRFDPRFAMIKERLDSGELGDIIHCYVRRNSPIIGPRRYIGASDLSMHVMIHDIDYLNWWIGCQPVKVFAKNRSVLLKENGMNDVIYAIVTYENGTVACMEACWTLPENSPTIIDDKVELVGTKGVAYVDSCDYGVRFVSEKGIEYPDSRHWYYVNGEVCGDLAEEVMAFVNNVASNTKSIITPKQSYDALRVVDAIERSIKEGKEVEL</sequence>
<reference evidence="3 4" key="1">
    <citation type="submission" date="2018-08" db="EMBL/GenBank/DDBJ databases">
        <title>A genome reference for cultivated species of the human gut microbiota.</title>
        <authorList>
            <person name="Zou Y."/>
            <person name="Xue W."/>
            <person name="Luo G."/>
        </authorList>
    </citation>
    <scope>NUCLEOTIDE SEQUENCE [LARGE SCALE GENOMIC DNA]</scope>
    <source>
        <strain evidence="3 4">TF08-11</strain>
    </source>
</reference>
<feature type="domain" description="Gfo/Idh/MocA-like oxidoreductase N-terminal" evidence="1">
    <location>
        <begin position="14"/>
        <end position="133"/>
    </location>
</feature>
<dbReference type="PANTHER" id="PTHR43377:SF1">
    <property type="entry name" value="BILIVERDIN REDUCTASE A"/>
    <property type="match status" value="1"/>
</dbReference>
<dbReference type="AlphaFoldDB" id="A0A3E3E7K1"/>
<dbReference type="STRING" id="1123313.GCA_000420345_01210"/>
<dbReference type="Proteomes" id="UP000260721">
    <property type="component" value="Unassembled WGS sequence"/>
</dbReference>
<dbReference type="GO" id="GO:0000166">
    <property type="term" value="F:nucleotide binding"/>
    <property type="evidence" value="ECO:0007669"/>
    <property type="project" value="InterPro"/>
</dbReference>
<dbReference type="InterPro" id="IPR036291">
    <property type="entry name" value="NAD(P)-bd_dom_sf"/>
</dbReference>